<protein>
    <submittedName>
        <fullName evidence="1">FlgN family protein</fullName>
    </submittedName>
</protein>
<dbReference type="InterPro" id="IPR007809">
    <property type="entry name" value="FlgN-like"/>
</dbReference>
<proteinExistence type="predicted"/>
<reference evidence="1" key="1">
    <citation type="submission" date="2016-04" db="EMBL/GenBank/DDBJ databases">
        <authorList>
            <person name="Evans L.H."/>
            <person name="Alamgir A."/>
            <person name="Owens N."/>
            <person name="Weber N.D."/>
            <person name="Virtaneva K."/>
            <person name="Barbian K."/>
            <person name="Babar A."/>
            <person name="Rosenke K."/>
        </authorList>
    </citation>
    <scope>NUCLEOTIDE SEQUENCE</scope>
    <source>
        <strain evidence="1">86</strain>
    </source>
</reference>
<organism evidence="1">
    <name type="scientific">uncultured delta proteobacterium</name>
    <dbReference type="NCBI Taxonomy" id="34034"/>
    <lineage>
        <taxon>Bacteria</taxon>
        <taxon>Deltaproteobacteria</taxon>
        <taxon>environmental samples</taxon>
    </lineage>
</organism>
<name>A0A212JLV5_9DELT</name>
<dbReference type="GO" id="GO:0044780">
    <property type="term" value="P:bacterial-type flagellum assembly"/>
    <property type="evidence" value="ECO:0007669"/>
    <property type="project" value="InterPro"/>
</dbReference>
<dbReference type="EMBL" id="FLUQ01000001">
    <property type="protein sequence ID" value="SBW00392.1"/>
    <property type="molecule type" value="Genomic_DNA"/>
</dbReference>
<dbReference type="Pfam" id="PF05130">
    <property type="entry name" value="FlgN"/>
    <property type="match status" value="1"/>
</dbReference>
<evidence type="ECO:0000313" key="1">
    <source>
        <dbReference type="EMBL" id="SBW00392.1"/>
    </source>
</evidence>
<sequence>MTSYEQIRGNLVRQEKGMQLLLQLLEEEFSLLQTNSTDDVVALEFSIHELLRQLADERMAVKAVMQDTRLAEYAEMLEPEEGAAIKALLRGIDDAEQKSARQAGHNTRLSLALLDQSQGLLDYLQDQVAPKSDVVYGRKGAFRTHRSGPSILSGRA</sequence>
<gene>
    <name evidence="1" type="ORF">KL86DPRO_11776</name>
</gene>
<dbReference type="AlphaFoldDB" id="A0A212JLV5"/>
<accession>A0A212JLV5</accession>